<gene>
    <name evidence="1" type="ORF">O181_080034</name>
</gene>
<proteinExistence type="predicted"/>
<evidence type="ECO:0000313" key="2">
    <source>
        <dbReference type="Proteomes" id="UP000765509"/>
    </source>
</evidence>
<organism evidence="1 2">
    <name type="scientific">Austropuccinia psidii MF-1</name>
    <dbReference type="NCBI Taxonomy" id="1389203"/>
    <lineage>
        <taxon>Eukaryota</taxon>
        <taxon>Fungi</taxon>
        <taxon>Dikarya</taxon>
        <taxon>Basidiomycota</taxon>
        <taxon>Pucciniomycotina</taxon>
        <taxon>Pucciniomycetes</taxon>
        <taxon>Pucciniales</taxon>
        <taxon>Sphaerophragmiaceae</taxon>
        <taxon>Austropuccinia</taxon>
    </lineage>
</organism>
<keyword evidence="2" id="KW-1185">Reference proteome</keyword>
<accession>A0A9Q3FK39</accession>
<reference evidence="1" key="1">
    <citation type="submission" date="2021-03" db="EMBL/GenBank/DDBJ databases">
        <title>Draft genome sequence of rust myrtle Austropuccinia psidii MF-1, a brazilian biotype.</title>
        <authorList>
            <person name="Quecine M.C."/>
            <person name="Pachon D.M.R."/>
            <person name="Bonatelli M.L."/>
            <person name="Correr F.H."/>
            <person name="Franceschini L.M."/>
            <person name="Leite T.F."/>
            <person name="Margarido G.R.A."/>
            <person name="Almeida C.A."/>
            <person name="Ferrarezi J.A."/>
            <person name="Labate C.A."/>
        </authorList>
    </citation>
    <scope>NUCLEOTIDE SEQUENCE</scope>
    <source>
        <strain evidence="1">MF-1</strain>
    </source>
</reference>
<dbReference type="AlphaFoldDB" id="A0A9Q3FK39"/>
<name>A0A9Q3FK39_9BASI</name>
<dbReference type="EMBL" id="AVOT02044975">
    <property type="protein sequence ID" value="MBW0540319.1"/>
    <property type="molecule type" value="Genomic_DNA"/>
</dbReference>
<evidence type="ECO:0000313" key="1">
    <source>
        <dbReference type="EMBL" id="MBW0540319.1"/>
    </source>
</evidence>
<sequence length="128" mass="14307">MNISQTNRRCVSEHLKTIGCVNAINIAFTCPKASCHVYNSNSPSIDPKRPEYIYFHDCNNETGTKLFRLVFTDHFTSDSDSDTLLITKPLVIGPQGKIITVPDTVICKWKSNDDLNAWRPSCGNCVQA</sequence>
<comment type="caution">
    <text evidence="1">The sequence shown here is derived from an EMBL/GenBank/DDBJ whole genome shotgun (WGS) entry which is preliminary data.</text>
</comment>
<dbReference type="Proteomes" id="UP000765509">
    <property type="component" value="Unassembled WGS sequence"/>
</dbReference>
<protein>
    <submittedName>
        <fullName evidence="1">Uncharacterized protein</fullName>
    </submittedName>
</protein>